<gene>
    <name evidence="3" type="ORF">VXJ25_03460</name>
</gene>
<dbReference type="PANTHER" id="PTHR33295">
    <property type="entry name" value="ATPASE"/>
    <property type="match status" value="1"/>
</dbReference>
<keyword evidence="3" id="KW-0547">Nucleotide-binding</keyword>
<name>A0ABU7R965_9ACTN</name>
<keyword evidence="3" id="KW-0067">ATP-binding</keyword>
<evidence type="ECO:0000313" key="4">
    <source>
        <dbReference type="Proteomes" id="UP001332931"/>
    </source>
</evidence>
<dbReference type="Proteomes" id="UP001332931">
    <property type="component" value="Unassembled WGS sequence"/>
</dbReference>
<reference evidence="3 4" key="1">
    <citation type="submission" date="2024-01" db="EMBL/GenBank/DDBJ databases">
        <title>Description of Olsenella sp. nov., isolated from pig feces.</title>
        <authorList>
            <person name="Chang Y.-H."/>
        </authorList>
    </citation>
    <scope>NUCLEOTIDE SEQUENCE [LARGE SCALE GENOMIC DNA]</scope>
    <source>
        <strain evidence="3 4">YH-ols2223</strain>
    </source>
</reference>
<dbReference type="RefSeq" id="WP_330957826.1">
    <property type="nucleotide sequence ID" value="NZ_JAZGJQ010000003.1"/>
</dbReference>
<sequence>MNHDVIKRVIFDQRRVIQRMRIVPRRYVLEPGANYIIVGMRRAGKSTLLYERARELVAQGAEWSQVVYVNFEDERLLGFTLADFDDVVQTAAELTDEEPYFFLDEVQNVVGWERFARRLADERRRVYVTGSNAEMLSSEMEQRLGGRYLVCELMPYCLDEYLTACGIDHGEEALLTADLVGRVQGATGDYLREGGLPESVGFLDRRSYAEGVYQKVLLGDIAARHAIRSVPTLRMLVKKVAETVTSEVTFAFLRKAVCANGASISVDSVIDYLSYAEDAYLLFRTRNFASRFSQREGTPRFYFCDNGVLGLFLVDKASSLLENAVALGLRRRFGDGVYYFKSARTGIDVDFYVPDASLAVQVSYTLDSGSEGREVASLVALARDGRLAPRRSVIVTYADDERTIEAGGGRVEVIPLWRFLLEG</sequence>
<evidence type="ECO:0000313" key="3">
    <source>
        <dbReference type="EMBL" id="MEE6147058.1"/>
    </source>
</evidence>
<dbReference type="InterPro" id="IPR025420">
    <property type="entry name" value="DUF4143"/>
</dbReference>
<proteinExistence type="predicted"/>
<protein>
    <submittedName>
        <fullName evidence="3">ATP-binding protein</fullName>
    </submittedName>
</protein>
<dbReference type="EMBL" id="JAZGJQ010000003">
    <property type="protein sequence ID" value="MEE6147058.1"/>
    <property type="molecule type" value="Genomic_DNA"/>
</dbReference>
<dbReference type="GO" id="GO:0005524">
    <property type="term" value="F:ATP binding"/>
    <property type="evidence" value="ECO:0007669"/>
    <property type="project" value="UniProtKB-KW"/>
</dbReference>
<dbReference type="InterPro" id="IPR027417">
    <property type="entry name" value="P-loop_NTPase"/>
</dbReference>
<dbReference type="Pfam" id="PF13173">
    <property type="entry name" value="AAA_14"/>
    <property type="match status" value="1"/>
</dbReference>
<feature type="domain" description="DUF4143" evidence="2">
    <location>
        <begin position="220"/>
        <end position="355"/>
    </location>
</feature>
<dbReference type="Pfam" id="PF13635">
    <property type="entry name" value="DUF4143"/>
    <property type="match status" value="1"/>
</dbReference>
<comment type="caution">
    <text evidence="3">The sequence shown here is derived from an EMBL/GenBank/DDBJ whole genome shotgun (WGS) entry which is preliminary data.</text>
</comment>
<feature type="domain" description="AAA" evidence="1">
    <location>
        <begin position="35"/>
        <end position="162"/>
    </location>
</feature>
<keyword evidence="4" id="KW-1185">Reference proteome</keyword>
<evidence type="ECO:0000259" key="1">
    <source>
        <dbReference type="Pfam" id="PF13173"/>
    </source>
</evidence>
<accession>A0ABU7R965</accession>
<organism evidence="3 4">
    <name type="scientific">Olsenella absiana</name>
    <dbReference type="NCBI Taxonomy" id="3115222"/>
    <lineage>
        <taxon>Bacteria</taxon>
        <taxon>Bacillati</taxon>
        <taxon>Actinomycetota</taxon>
        <taxon>Coriobacteriia</taxon>
        <taxon>Coriobacteriales</taxon>
        <taxon>Atopobiaceae</taxon>
        <taxon>Olsenella</taxon>
    </lineage>
</organism>
<dbReference type="SUPFAM" id="SSF52540">
    <property type="entry name" value="P-loop containing nucleoside triphosphate hydrolases"/>
    <property type="match status" value="1"/>
</dbReference>
<evidence type="ECO:0000259" key="2">
    <source>
        <dbReference type="Pfam" id="PF13635"/>
    </source>
</evidence>
<dbReference type="InterPro" id="IPR041682">
    <property type="entry name" value="AAA_14"/>
</dbReference>
<dbReference type="PANTHER" id="PTHR33295:SF8">
    <property type="entry name" value="AAA+ ATPASE DOMAIN-CONTAINING PROTEIN"/>
    <property type="match status" value="1"/>
</dbReference>